<keyword evidence="6" id="KW-0602">Photosynthesis</keyword>
<organism evidence="17">
    <name type="scientific">Proboscia inermis</name>
    <dbReference type="NCBI Taxonomy" id="420281"/>
    <lineage>
        <taxon>Eukaryota</taxon>
        <taxon>Sar</taxon>
        <taxon>Stramenopiles</taxon>
        <taxon>Ochrophyta</taxon>
        <taxon>Bacillariophyta</taxon>
        <taxon>Coscinodiscophyceae</taxon>
        <taxon>Rhizosoleniophycidae</taxon>
        <taxon>Rhizosoleniales</taxon>
        <taxon>Rhizosoleniaceae</taxon>
        <taxon>Proboscia</taxon>
    </lineage>
</organism>
<keyword evidence="14" id="KW-0604">Photosystem II</keyword>
<dbReference type="InterPro" id="IPR001344">
    <property type="entry name" value="Chloro_AB-bd_pln"/>
</dbReference>
<dbReference type="GO" id="GO:0009765">
    <property type="term" value="P:photosynthesis, light harvesting"/>
    <property type="evidence" value="ECO:0007669"/>
    <property type="project" value="InterPro"/>
</dbReference>
<reference evidence="17" key="1">
    <citation type="submission" date="2021-01" db="EMBL/GenBank/DDBJ databases">
        <authorList>
            <person name="Corre E."/>
            <person name="Pelletier E."/>
            <person name="Niang G."/>
            <person name="Scheremetjew M."/>
            <person name="Finn R."/>
            <person name="Kale V."/>
            <person name="Holt S."/>
            <person name="Cochrane G."/>
            <person name="Meng A."/>
            <person name="Brown T."/>
            <person name="Cohen L."/>
        </authorList>
    </citation>
    <scope>NUCLEOTIDE SEQUENCE</scope>
    <source>
        <strain evidence="17">CCAP1064/1</strain>
    </source>
</reference>
<dbReference type="GO" id="GO:0030076">
    <property type="term" value="C:light-harvesting complex"/>
    <property type="evidence" value="ECO:0007669"/>
    <property type="project" value="UniProtKB-KW"/>
</dbReference>
<feature type="chain" id="PRO_5031001173" description="Plastid light harvesting protein" evidence="16">
    <location>
        <begin position="16"/>
        <end position="200"/>
    </location>
</feature>
<evidence type="ECO:0008006" key="18">
    <source>
        <dbReference type="Google" id="ProtNLM"/>
    </source>
</evidence>
<comment type="similarity">
    <text evidence="3">Belongs to the fucoxanthin chlorophyll protein family.</text>
</comment>
<protein>
    <recommendedName>
        <fullName evidence="18">Plastid light harvesting protein</fullName>
    </recommendedName>
</protein>
<dbReference type="PANTHER" id="PTHR21649">
    <property type="entry name" value="CHLOROPHYLL A/B BINDING PROTEIN"/>
    <property type="match status" value="1"/>
</dbReference>
<dbReference type="Gene3D" id="1.10.3460.10">
    <property type="entry name" value="Chlorophyll a/b binding protein domain"/>
    <property type="match status" value="1"/>
</dbReference>
<keyword evidence="7" id="KW-0934">Plastid</keyword>
<evidence type="ECO:0000256" key="6">
    <source>
        <dbReference type="ARBA" id="ARBA00022531"/>
    </source>
</evidence>
<evidence type="ECO:0000256" key="15">
    <source>
        <dbReference type="PIRSR" id="PIRSR601344-1"/>
    </source>
</evidence>
<keyword evidence="8" id="KW-0812">Transmembrane</keyword>
<keyword evidence="4 15" id="KW-0148">Chlorophyll</keyword>
<evidence type="ECO:0000256" key="12">
    <source>
        <dbReference type="ARBA" id="ARBA00023136"/>
    </source>
</evidence>
<evidence type="ECO:0000256" key="10">
    <source>
        <dbReference type="ARBA" id="ARBA00022991"/>
    </source>
</evidence>
<dbReference type="FunFam" id="1.10.3460.10:FF:000011">
    <property type="entry name" value="Fucoxanthin chlorophyll a/c protein 8"/>
    <property type="match status" value="1"/>
</dbReference>
<evidence type="ECO:0000256" key="13">
    <source>
        <dbReference type="ARBA" id="ARBA00023243"/>
    </source>
</evidence>
<feature type="binding site" evidence="15">
    <location>
        <position position="70"/>
    </location>
    <ligand>
        <name>chlorophyll a</name>
        <dbReference type="ChEBI" id="CHEBI:58416"/>
        <label>1</label>
    </ligand>
</feature>
<keyword evidence="10" id="KW-0157">Chromophore</keyword>
<evidence type="ECO:0000256" key="4">
    <source>
        <dbReference type="ARBA" id="ARBA00022494"/>
    </source>
</evidence>
<evidence type="ECO:0000256" key="8">
    <source>
        <dbReference type="ARBA" id="ARBA00022692"/>
    </source>
</evidence>
<feature type="binding site" description="axial binding residue" evidence="15">
    <location>
        <position position="72"/>
    </location>
    <ligand>
        <name>chlorophyll b</name>
        <dbReference type="ChEBI" id="CHEBI:61721"/>
        <label>1</label>
    </ligand>
    <ligandPart>
        <name>Mg</name>
        <dbReference type="ChEBI" id="CHEBI:25107"/>
    </ligandPart>
</feature>
<keyword evidence="13" id="KW-0437">Light-harvesting polypeptide</keyword>
<name>A0A7S0C2J9_9STRA</name>
<evidence type="ECO:0000256" key="11">
    <source>
        <dbReference type="ARBA" id="ARBA00023078"/>
    </source>
</evidence>
<evidence type="ECO:0000256" key="14">
    <source>
        <dbReference type="ARBA" id="ARBA00023276"/>
    </source>
</evidence>
<evidence type="ECO:0000256" key="2">
    <source>
        <dbReference type="ARBA" id="ARBA00004334"/>
    </source>
</evidence>
<keyword evidence="9" id="KW-0809">Transit peptide</keyword>
<evidence type="ECO:0000256" key="3">
    <source>
        <dbReference type="ARBA" id="ARBA00005933"/>
    </source>
</evidence>
<dbReference type="EMBL" id="HBEL01014260">
    <property type="protein sequence ID" value="CAD8410692.1"/>
    <property type="molecule type" value="Transcribed_RNA"/>
</dbReference>
<dbReference type="GO" id="GO:0009523">
    <property type="term" value="C:photosystem II"/>
    <property type="evidence" value="ECO:0007669"/>
    <property type="project" value="UniProtKB-KW"/>
</dbReference>
<feature type="binding site" evidence="15">
    <location>
        <position position="173"/>
    </location>
    <ligand>
        <name>chlorophyll a</name>
        <dbReference type="ChEBI" id="CHEBI:58416"/>
        <label>1</label>
    </ligand>
</feature>
<comment type="subcellular location">
    <subcellularLocation>
        <location evidence="2">Plastid</location>
        <location evidence="2">Chloroplast thylakoid membrane</location>
    </subcellularLocation>
</comment>
<evidence type="ECO:0000256" key="16">
    <source>
        <dbReference type="SAM" id="SignalP"/>
    </source>
</evidence>
<evidence type="ECO:0000313" key="17">
    <source>
        <dbReference type="EMBL" id="CAD8410692.1"/>
    </source>
</evidence>
<dbReference type="InterPro" id="IPR022796">
    <property type="entry name" value="Chloroa_b-bind"/>
</dbReference>
<comment type="function">
    <text evidence="1">The light-harvesting complex (LHC) functions as a light receptor, it captures and delivers excitation energy to photosystems with which it is closely associated. Energy is transferred from the carotenoid and chlorophyll C (or B) to chlorophyll A and the photosynthetic reaction centers where it is used to synthesize ATP and reducing power.</text>
</comment>
<dbReference type="GO" id="GO:0009535">
    <property type="term" value="C:chloroplast thylakoid membrane"/>
    <property type="evidence" value="ECO:0007669"/>
    <property type="project" value="UniProtKB-SubCell"/>
</dbReference>
<accession>A0A7S0C2J9</accession>
<dbReference type="GO" id="GO:0016168">
    <property type="term" value="F:chlorophyll binding"/>
    <property type="evidence" value="ECO:0007669"/>
    <property type="project" value="UniProtKB-KW"/>
</dbReference>
<sequence length="200" mass="21537">MKTTILAALVASVAAFTPVPVTKTSSVLNAASFENEVGAQAPLGYFDPLGLLKGADQERFDRLRLVEVKHSRVAMLAFAGNIATRAGFVFNGDIDYHGTHFADIPNGFAGLAAMPADGAAQMFCFAGLLDMHIMKDKSGTAEFPGDFRNGWFNVWDEFSAEDKLKKRSVELNNGRAAMMGILGLMMHEKIGGSFPIIGEM</sequence>
<keyword evidence="12" id="KW-0472">Membrane</keyword>
<feature type="binding site" evidence="15">
    <location>
        <position position="170"/>
    </location>
    <ligand>
        <name>chlorophyll a</name>
        <dbReference type="ChEBI" id="CHEBI:58416"/>
        <label>1</label>
    </ligand>
</feature>
<proteinExistence type="inferred from homology"/>
<keyword evidence="11" id="KW-0793">Thylakoid</keyword>
<feature type="signal peptide" evidence="16">
    <location>
        <begin position="1"/>
        <end position="15"/>
    </location>
</feature>
<feature type="binding site" evidence="15">
    <location>
        <position position="175"/>
    </location>
    <ligand>
        <name>chlorophyll a</name>
        <dbReference type="ChEBI" id="CHEBI:58416"/>
        <label>1</label>
    </ligand>
</feature>
<dbReference type="SUPFAM" id="SSF103511">
    <property type="entry name" value="Chlorophyll a-b binding protein"/>
    <property type="match status" value="1"/>
</dbReference>
<evidence type="ECO:0000256" key="1">
    <source>
        <dbReference type="ARBA" id="ARBA00004022"/>
    </source>
</evidence>
<dbReference type="AlphaFoldDB" id="A0A7S0C2J9"/>
<dbReference type="Pfam" id="PF00504">
    <property type="entry name" value="Chloroa_b-bind"/>
    <property type="match status" value="1"/>
</dbReference>
<evidence type="ECO:0000256" key="5">
    <source>
        <dbReference type="ARBA" id="ARBA00022528"/>
    </source>
</evidence>
<gene>
    <name evidence="17" type="ORF">PINE0816_LOCUS6815</name>
</gene>
<evidence type="ECO:0000256" key="9">
    <source>
        <dbReference type="ARBA" id="ARBA00022946"/>
    </source>
</evidence>
<evidence type="ECO:0000256" key="7">
    <source>
        <dbReference type="ARBA" id="ARBA00022640"/>
    </source>
</evidence>
<feature type="binding site" evidence="15">
    <location>
        <position position="67"/>
    </location>
    <ligand>
        <name>chlorophyll a</name>
        <dbReference type="ChEBI" id="CHEBI:58416"/>
        <label>1</label>
    </ligand>
</feature>
<keyword evidence="5" id="KW-0150">Chloroplast</keyword>
<keyword evidence="16" id="KW-0732">Signal</keyword>